<dbReference type="Proteomes" id="UP000435910">
    <property type="component" value="Unassembled WGS sequence"/>
</dbReference>
<organism evidence="1 2">
    <name type="scientific">Bacillus licheniformis</name>
    <dbReference type="NCBI Taxonomy" id="1402"/>
    <lineage>
        <taxon>Bacteria</taxon>
        <taxon>Bacillati</taxon>
        <taxon>Bacillota</taxon>
        <taxon>Bacilli</taxon>
        <taxon>Bacillales</taxon>
        <taxon>Bacillaceae</taxon>
        <taxon>Bacillus</taxon>
    </lineage>
</organism>
<evidence type="ECO:0000313" key="1">
    <source>
        <dbReference type="EMBL" id="TWL30676.1"/>
    </source>
</evidence>
<dbReference type="AlphaFoldDB" id="A0A8B5YFA6"/>
<name>A0A8B5YFA6_BACLI</name>
<proteinExistence type="predicted"/>
<comment type="caution">
    <text evidence="1">The sequence shown here is derived from an EMBL/GenBank/DDBJ whole genome shotgun (WGS) entry which is preliminary data.</text>
</comment>
<dbReference type="EMBL" id="NILC01000014">
    <property type="protein sequence ID" value="TWL30676.1"/>
    <property type="molecule type" value="Genomic_DNA"/>
</dbReference>
<evidence type="ECO:0000313" key="2">
    <source>
        <dbReference type="Proteomes" id="UP000435910"/>
    </source>
</evidence>
<reference evidence="1 2" key="1">
    <citation type="submission" date="2019-06" db="EMBL/GenBank/DDBJ databases">
        <title>Genome sequence analysis of &gt;100 Bacillus licheniformis strains suggests intrinsic resistance to this species.</title>
        <authorList>
            <person name="Wels M."/>
            <person name="Siezen R.J."/>
            <person name="Johansen E."/>
            <person name="Stuer-Lauridsen B."/>
            <person name="Bjerre K."/>
            <person name="Nielsen B.K.K."/>
        </authorList>
    </citation>
    <scope>NUCLEOTIDE SEQUENCE [LARGE SCALE GENOMIC DNA]</scope>
    <source>
        <strain evidence="1 2">BAC-16736</strain>
    </source>
</reference>
<gene>
    <name evidence="1" type="ORF">CHCC16736_1710</name>
</gene>
<accession>A0A8B5YFA6</accession>
<sequence>MSQINPIAYDFDKNPVVSRRPILPFFFTLSLKRENKKAHTIARQ</sequence>
<protein>
    <submittedName>
        <fullName evidence="1">Uncharacterized protein</fullName>
    </submittedName>
</protein>